<proteinExistence type="predicted"/>
<evidence type="ECO:0000313" key="3">
    <source>
        <dbReference type="EMBL" id="GDY49224.1"/>
    </source>
</evidence>
<comment type="caution">
    <text evidence="3">The sequence shown here is derived from an EMBL/GenBank/DDBJ whole genome shotgun (WGS) entry which is preliminary data.</text>
</comment>
<accession>A0A4D4KM14</accession>
<dbReference type="EMBL" id="BJHV01000003">
    <property type="protein sequence ID" value="GDY49224.1"/>
    <property type="molecule type" value="Genomic_DNA"/>
</dbReference>
<keyword evidence="4" id="KW-1185">Reference proteome</keyword>
<sequence>MRDHHPNAARPGLDPNLAELHQAGLRPGASRFRFARAVVYPLTWRGIRSTAAGIAANLRRSGSWHRAAAVCVVLGAAYLIGGWPALVCGVLVPRLLLYPQLAWLSLINEHTWFAPEPRTGSPAWVEAGRCLRLYPTTGSWPPSPRLPGSPTATSTTTPTLLTLRCGGTTSPPSNANSTSRTSPQTAS</sequence>
<protein>
    <submittedName>
        <fullName evidence="3">Uncharacterized protein</fullName>
    </submittedName>
</protein>
<keyword evidence="2" id="KW-0472">Membrane</keyword>
<evidence type="ECO:0000256" key="1">
    <source>
        <dbReference type="SAM" id="MobiDB-lite"/>
    </source>
</evidence>
<feature type="compositionally biased region" description="Low complexity" evidence="1">
    <location>
        <begin position="148"/>
        <end position="187"/>
    </location>
</feature>
<evidence type="ECO:0000256" key="2">
    <source>
        <dbReference type="SAM" id="Phobius"/>
    </source>
</evidence>
<keyword evidence="2" id="KW-0812">Transmembrane</keyword>
<dbReference type="Proteomes" id="UP000299290">
    <property type="component" value="Unassembled WGS sequence"/>
</dbReference>
<organism evidence="3 4">
    <name type="scientific">Streptomyces antimycoticus</name>
    <dbReference type="NCBI Taxonomy" id="68175"/>
    <lineage>
        <taxon>Bacteria</taxon>
        <taxon>Bacillati</taxon>
        <taxon>Actinomycetota</taxon>
        <taxon>Actinomycetes</taxon>
        <taxon>Kitasatosporales</taxon>
        <taxon>Streptomycetaceae</taxon>
        <taxon>Streptomyces</taxon>
        <taxon>Streptomyces violaceusniger group</taxon>
    </lineage>
</organism>
<dbReference type="RefSeq" id="WP_228054426.1">
    <property type="nucleotide sequence ID" value="NZ_BJHV01000003.1"/>
</dbReference>
<evidence type="ECO:0000313" key="4">
    <source>
        <dbReference type="Proteomes" id="UP000299290"/>
    </source>
</evidence>
<dbReference type="AlphaFoldDB" id="A0A4D4KM14"/>
<name>A0A4D4KM14_9ACTN</name>
<feature type="transmembrane region" description="Helical" evidence="2">
    <location>
        <begin position="67"/>
        <end position="92"/>
    </location>
</feature>
<reference evidence="3 4" key="1">
    <citation type="journal article" date="2020" name="Int. J. Syst. Evol. Microbiol.">
        <title>Reclassification of Streptomyces castelarensis and Streptomyces sporoclivatus as later heterotypic synonyms of Streptomyces antimycoticus.</title>
        <authorList>
            <person name="Komaki H."/>
            <person name="Tamura T."/>
        </authorList>
    </citation>
    <scope>NUCLEOTIDE SEQUENCE [LARGE SCALE GENOMIC DNA]</scope>
    <source>
        <strain evidence="3 4">NBRC 12839</strain>
    </source>
</reference>
<keyword evidence="2" id="KW-1133">Transmembrane helix</keyword>
<gene>
    <name evidence="3" type="ORF">SANT12839_101060</name>
</gene>
<feature type="region of interest" description="Disordered" evidence="1">
    <location>
        <begin position="141"/>
        <end position="187"/>
    </location>
</feature>